<evidence type="ECO:0000313" key="1">
    <source>
        <dbReference type="EMBL" id="KAK4007820.1"/>
    </source>
</evidence>
<reference evidence="1 2" key="1">
    <citation type="journal article" date="2023" name="Nucleic Acids Res.">
        <title>The hologenome of Daphnia magna reveals possible DNA methylation and microbiome-mediated evolution of the host genome.</title>
        <authorList>
            <person name="Chaturvedi A."/>
            <person name="Li X."/>
            <person name="Dhandapani V."/>
            <person name="Marshall H."/>
            <person name="Kissane S."/>
            <person name="Cuenca-Cambronero M."/>
            <person name="Asole G."/>
            <person name="Calvet F."/>
            <person name="Ruiz-Romero M."/>
            <person name="Marangio P."/>
            <person name="Guigo R."/>
            <person name="Rago D."/>
            <person name="Mirbahai L."/>
            <person name="Eastwood N."/>
            <person name="Colbourne J.K."/>
            <person name="Zhou J."/>
            <person name="Mallon E."/>
            <person name="Orsini L."/>
        </authorList>
    </citation>
    <scope>NUCLEOTIDE SEQUENCE [LARGE SCALE GENOMIC DNA]</scope>
    <source>
        <strain evidence="1">LRV0_1</strain>
    </source>
</reference>
<keyword evidence="2" id="KW-1185">Reference proteome</keyword>
<name>A0ABQ9Z4N3_9CRUS</name>
<organism evidence="1 2">
    <name type="scientific">Daphnia magna</name>
    <dbReference type="NCBI Taxonomy" id="35525"/>
    <lineage>
        <taxon>Eukaryota</taxon>
        <taxon>Metazoa</taxon>
        <taxon>Ecdysozoa</taxon>
        <taxon>Arthropoda</taxon>
        <taxon>Crustacea</taxon>
        <taxon>Branchiopoda</taxon>
        <taxon>Diplostraca</taxon>
        <taxon>Cladocera</taxon>
        <taxon>Anomopoda</taxon>
        <taxon>Daphniidae</taxon>
        <taxon>Daphnia</taxon>
    </lineage>
</organism>
<dbReference type="EMBL" id="JAOYFB010000002">
    <property type="protein sequence ID" value="KAK4007820.1"/>
    <property type="molecule type" value="Genomic_DNA"/>
</dbReference>
<gene>
    <name evidence="1" type="ORF">OUZ56_012972</name>
</gene>
<protein>
    <submittedName>
        <fullName evidence="1">Uncharacterized protein</fullName>
    </submittedName>
</protein>
<proteinExistence type="predicted"/>
<comment type="caution">
    <text evidence="1">The sequence shown here is derived from an EMBL/GenBank/DDBJ whole genome shotgun (WGS) entry which is preliminary data.</text>
</comment>
<accession>A0ABQ9Z4N3</accession>
<dbReference type="Proteomes" id="UP001234178">
    <property type="component" value="Unassembled WGS sequence"/>
</dbReference>
<sequence length="84" mass="9564">MQPTMLQGHPLVLIQEEDTEDDEALEVIEDKDHLEVVLMHTEKEMLPILKLHNKYGNTPAFLHPHATAPDPSLTGLLIREQHPI</sequence>
<evidence type="ECO:0000313" key="2">
    <source>
        <dbReference type="Proteomes" id="UP001234178"/>
    </source>
</evidence>